<dbReference type="InterPro" id="IPR026870">
    <property type="entry name" value="Zinc_ribbon_dom"/>
</dbReference>
<keyword evidence="2" id="KW-0472">Membrane</keyword>
<feature type="domain" description="Zinc-ribbon" evidence="3">
    <location>
        <begin position="176"/>
        <end position="197"/>
    </location>
</feature>
<dbReference type="KEGG" id="mbn:Mboo_1432"/>
<dbReference type="GeneID" id="5410749"/>
<feature type="region of interest" description="Disordered" evidence="1">
    <location>
        <begin position="248"/>
        <end position="291"/>
    </location>
</feature>
<feature type="region of interest" description="Disordered" evidence="1">
    <location>
        <begin position="368"/>
        <end position="389"/>
    </location>
</feature>
<dbReference type="STRING" id="456442.Mboo_1432"/>
<dbReference type="OrthoDB" id="78092at2157"/>
<proteinExistence type="predicted"/>
<sequence>MGYPDLKSDESIVLTAQHVKVKSVPFELVLTNRRLIIIDSEKNVVPTQQITLFSIRNVMASENAIRDPVITLTIQTDAAETREMALTFVRQSAGERRREADEWAKSLRKYISEAASQPGDFATGAPAAFESRPDHGVTPGIKKKIEIAGPIKRITVDTSHLPPKPVESTSLPEGSFCGRCGNRIPPGSTFCNRCGTRVNVPSEEVPAPVAAPQIATAPAATAGAGERKISGGRPIEQIIHSIEPLIEDSVPRTGSSPAVPEPFVPAPATREAESSVPAPETPAPAQESVVPSEGIAPAATAAPAPAEGEQIPAAAIPPAPPIPPVPAAPRKGGRKILAAAIIVILVIAVVAGGLFVLPALNKSAVVTPTPTPTPVPTTATPTPTPTPVPTSVVTTVAVTTTPQSLVPQSGVWAEVTYDNTYSGQVGVPGSQASVSDTGDHFYRIPTVDGIVAITLKKTDGSGDELKVVLYKDGAVVTTASTKAPYGTVDMQFSLPAASTPTPTVAILTATPTATLTGSNATANKTASSL</sequence>
<dbReference type="Pfam" id="PF13240">
    <property type="entry name" value="Zn_Ribbon_1"/>
    <property type="match status" value="1"/>
</dbReference>
<evidence type="ECO:0000313" key="5">
    <source>
        <dbReference type="Proteomes" id="UP000002408"/>
    </source>
</evidence>
<dbReference type="RefSeq" id="WP_012106983.1">
    <property type="nucleotide sequence ID" value="NC_009712.1"/>
</dbReference>
<keyword evidence="5" id="KW-1185">Reference proteome</keyword>
<dbReference type="eggNOG" id="arCOG01917">
    <property type="taxonomic scope" value="Archaea"/>
</dbReference>
<dbReference type="HOGENOM" id="CLU_514485_0_0_2"/>
<name>A7I889_METB6</name>
<evidence type="ECO:0000259" key="3">
    <source>
        <dbReference type="Pfam" id="PF13240"/>
    </source>
</evidence>
<evidence type="ECO:0000313" key="4">
    <source>
        <dbReference type="EMBL" id="ABS55950.1"/>
    </source>
</evidence>
<dbReference type="Proteomes" id="UP000002408">
    <property type="component" value="Chromosome"/>
</dbReference>
<gene>
    <name evidence="4" type="ordered locus">Mboo_1432</name>
</gene>
<protein>
    <recommendedName>
        <fullName evidence="3">Zinc-ribbon domain-containing protein</fullName>
    </recommendedName>
</protein>
<dbReference type="AlphaFoldDB" id="A7I889"/>
<organism evidence="4 5">
    <name type="scientific">Methanoregula boonei (strain DSM 21154 / JCM 14090 / 6A8)</name>
    <dbReference type="NCBI Taxonomy" id="456442"/>
    <lineage>
        <taxon>Archaea</taxon>
        <taxon>Methanobacteriati</taxon>
        <taxon>Methanobacteriota</taxon>
        <taxon>Stenosarchaea group</taxon>
        <taxon>Methanomicrobia</taxon>
        <taxon>Methanomicrobiales</taxon>
        <taxon>Methanoregulaceae</taxon>
        <taxon>Methanoregula</taxon>
    </lineage>
</organism>
<dbReference type="EMBL" id="CP000780">
    <property type="protein sequence ID" value="ABS55950.1"/>
    <property type="molecule type" value="Genomic_DNA"/>
</dbReference>
<reference evidence="5" key="1">
    <citation type="journal article" date="2015" name="Microbiology">
        <title>Genome of Methanoregula boonei 6A8 reveals adaptations to oligotrophic peatland environments.</title>
        <authorList>
            <person name="Braeuer S."/>
            <person name="Cadillo-Quiroz H."/>
            <person name="Kyrpides N."/>
            <person name="Woyke T."/>
            <person name="Goodwin L."/>
            <person name="Detter C."/>
            <person name="Podell S."/>
            <person name="Yavitt J.B."/>
            <person name="Zinder S.H."/>
        </authorList>
    </citation>
    <scope>NUCLEOTIDE SEQUENCE [LARGE SCALE GENOMIC DNA]</scope>
    <source>
        <strain evidence="5">DSM 21154 / JCM 14090 / 6A8</strain>
    </source>
</reference>
<keyword evidence="2" id="KW-1133">Transmembrane helix</keyword>
<evidence type="ECO:0000256" key="1">
    <source>
        <dbReference type="SAM" id="MobiDB-lite"/>
    </source>
</evidence>
<evidence type="ECO:0000256" key="2">
    <source>
        <dbReference type="SAM" id="Phobius"/>
    </source>
</evidence>
<keyword evidence="2" id="KW-0812">Transmembrane</keyword>
<accession>A7I889</accession>
<feature type="transmembrane region" description="Helical" evidence="2">
    <location>
        <begin position="336"/>
        <end position="360"/>
    </location>
</feature>